<dbReference type="GO" id="GO:0016301">
    <property type="term" value="F:kinase activity"/>
    <property type="evidence" value="ECO:0007669"/>
    <property type="project" value="UniProtKB-KW"/>
</dbReference>
<evidence type="ECO:0000313" key="2">
    <source>
        <dbReference type="EMBL" id="SFM66310.1"/>
    </source>
</evidence>
<dbReference type="AlphaFoldDB" id="A0A1I4SPQ7"/>
<proteinExistence type="predicted"/>
<dbReference type="InterPro" id="IPR017438">
    <property type="entry name" value="ATP-NAD_kinase_N"/>
</dbReference>
<gene>
    <name evidence="2" type="ORF">SAMN05421863_104227</name>
</gene>
<keyword evidence="2" id="KW-0808">Transferase</keyword>
<keyword evidence="3" id="KW-1185">Reference proteome</keyword>
<evidence type="ECO:0000259" key="1">
    <source>
        <dbReference type="PROSITE" id="PS50146"/>
    </source>
</evidence>
<dbReference type="Proteomes" id="UP000183287">
    <property type="component" value="Unassembled WGS sequence"/>
</dbReference>
<protein>
    <submittedName>
        <fullName evidence="2">Diacylglycerol kinase family enzyme</fullName>
    </submittedName>
</protein>
<keyword evidence="2" id="KW-0418">Kinase</keyword>
<accession>A0A1I4SPQ7</accession>
<sequence>MRPRAHLIINAKSGVGKGSTLAQEFKNICKELNYELVEYIIHCPEELEQQSQIAVERALNTCDVVIAAGGDGTIRSVAQAAYGKNVRFAVVPFGTFNFFARAHHVPEDHLAAFRLALTGVPRPVRLGLINGQVFVINASLGLYAKAIKDRERSTNRFGRYQLVVIISTILSFFSKHRLLKVDLLTGDKLDTVYTPMIFIGNNALQLRNLALNVAHCMKANLLAVVMMKPITKSEITRIILRGIFKTLEDEENLDTFCADSLIIHTRKPSNLVALDGEIMKMNSPLHISALPGALNMVLPTQASLTSEPLK</sequence>
<reference evidence="3" key="1">
    <citation type="submission" date="2016-10" db="EMBL/GenBank/DDBJ databases">
        <authorList>
            <person name="Varghese N."/>
            <person name="Submissions S."/>
        </authorList>
    </citation>
    <scope>NUCLEOTIDE SEQUENCE [LARGE SCALE GENOMIC DNA]</scope>
    <source>
        <strain evidence="3">Nm44</strain>
    </source>
</reference>
<dbReference type="EMBL" id="FOUB01000042">
    <property type="protein sequence ID" value="SFM66310.1"/>
    <property type="molecule type" value="Genomic_DNA"/>
</dbReference>
<name>A0A1I4SPQ7_9PROT</name>
<dbReference type="SUPFAM" id="SSF111331">
    <property type="entry name" value="NAD kinase/diacylglycerol kinase-like"/>
    <property type="match status" value="1"/>
</dbReference>
<dbReference type="InterPro" id="IPR001206">
    <property type="entry name" value="Diacylglycerol_kinase_cat_dom"/>
</dbReference>
<organism evidence="2 3">
    <name type="scientific">Nitrosomonas communis</name>
    <dbReference type="NCBI Taxonomy" id="44574"/>
    <lineage>
        <taxon>Bacteria</taxon>
        <taxon>Pseudomonadati</taxon>
        <taxon>Pseudomonadota</taxon>
        <taxon>Betaproteobacteria</taxon>
        <taxon>Nitrosomonadales</taxon>
        <taxon>Nitrosomonadaceae</taxon>
        <taxon>Nitrosomonas</taxon>
    </lineage>
</organism>
<dbReference type="Gene3D" id="2.60.200.40">
    <property type="match status" value="1"/>
</dbReference>
<feature type="domain" description="DAGKc" evidence="1">
    <location>
        <begin position="1"/>
        <end position="133"/>
    </location>
</feature>
<dbReference type="RefSeq" id="WP_074906185.1">
    <property type="nucleotide sequence ID" value="NZ_FOUB01000042.1"/>
</dbReference>
<dbReference type="Gene3D" id="3.40.50.10330">
    <property type="entry name" value="Probable inorganic polyphosphate/atp-NAD kinase, domain 1"/>
    <property type="match status" value="1"/>
</dbReference>
<dbReference type="Pfam" id="PF00781">
    <property type="entry name" value="DAGK_cat"/>
    <property type="match status" value="1"/>
</dbReference>
<dbReference type="SMART" id="SM00046">
    <property type="entry name" value="DAGKc"/>
    <property type="match status" value="1"/>
</dbReference>
<dbReference type="OrthoDB" id="142078at2"/>
<dbReference type="InterPro" id="IPR016064">
    <property type="entry name" value="NAD/diacylglycerol_kinase_sf"/>
</dbReference>
<dbReference type="PROSITE" id="PS50146">
    <property type="entry name" value="DAGK"/>
    <property type="match status" value="1"/>
</dbReference>
<evidence type="ECO:0000313" key="3">
    <source>
        <dbReference type="Proteomes" id="UP000183287"/>
    </source>
</evidence>